<proteinExistence type="predicted"/>
<dbReference type="AlphaFoldDB" id="A0A382WHC5"/>
<feature type="non-terminal residue" evidence="1">
    <location>
        <position position="1"/>
    </location>
</feature>
<dbReference type="EMBL" id="UINC01159756">
    <property type="protein sequence ID" value="SVD58030.1"/>
    <property type="molecule type" value="Genomic_DNA"/>
</dbReference>
<organism evidence="1">
    <name type="scientific">marine metagenome</name>
    <dbReference type="NCBI Taxonomy" id="408172"/>
    <lineage>
        <taxon>unclassified sequences</taxon>
        <taxon>metagenomes</taxon>
        <taxon>ecological metagenomes</taxon>
    </lineage>
</organism>
<feature type="non-terminal residue" evidence="1">
    <location>
        <position position="22"/>
    </location>
</feature>
<name>A0A382WHC5_9ZZZZ</name>
<protein>
    <submittedName>
        <fullName evidence="1">Uncharacterized protein</fullName>
    </submittedName>
</protein>
<sequence>SVLDMIQMVFFVIALLRINWVS</sequence>
<accession>A0A382WHC5</accession>
<evidence type="ECO:0000313" key="1">
    <source>
        <dbReference type="EMBL" id="SVD58030.1"/>
    </source>
</evidence>
<reference evidence="1" key="1">
    <citation type="submission" date="2018-05" db="EMBL/GenBank/DDBJ databases">
        <authorList>
            <person name="Lanie J.A."/>
            <person name="Ng W.-L."/>
            <person name="Kazmierczak K.M."/>
            <person name="Andrzejewski T.M."/>
            <person name="Davidsen T.M."/>
            <person name="Wayne K.J."/>
            <person name="Tettelin H."/>
            <person name="Glass J.I."/>
            <person name="Rusch D."/>
            <person name="Podicherti R."/>
            <person name="Tsui H.-C.T."/>
            <person name="Winkler M.E."/>
        </authorList>
    </citation>
    <scope>NUCLEOTIDE SEQUENCE</scope>
</reference>
<gene>
    <name evidence="1" type="ORF">METZ01_LOCUS410884</name>
</gene>